<dbReference type="Pfam" id="PF25880">
    <property type="entry name" value="WHD_CHMP7_1st"/>
    <property type="match status" value="1"/>
</dbReference>
<evidence type="ECO:0000313" key="2">
    <source>
        <dbReference type="Proteomes" id="UP000327013"/>
    </source>
</evidence>
<dbReference type="GO" id="GO:0032511">
    <property type="term" value="P:late endosome to vacuole transport via multivesicular body sorting pathway"/>
    <property type="evidence" value="ECO:0007669"/>
    <property type="project" value="TreeGrafter"/>
</dbReference>
<reference evidence="1 2" key="1">
    <citation type="submission" date="2019-06" db="EMBL/GenBank/DDBJ databases">
        <title>A chromosomal-level reference genome of Carpinus fangiana (Coryloideae, Betulaceae).</title>
        <authorList>
            <person name="Yang X."/>
            <person name="Wang Z."/>
            <person name="Zhang L."/>
            <person name="Hao G."/>
            <person name="Liu J."/>
            <person name="Yang Y."/>
        </authorList>
    </citation>
    <scope>NUCLEOTIDE SEQUENCE [LARGE SCALE GENOMIC DNA]</scope>
    <source>
        <strain evidence="1">Cfa_2016G</strain>
        <tissue evidence="1">Leaf</tissue>
    </source>
</reference>
<protein>
    <recommendedName>
        <fullName evidence="3">Charged multivesicular body protein 7</fullName>
    </recommendedName>
</protein>
<proteinExistence type="predicted"/>
<dbReference type="GO" id="GO:0009898">
    <property type="term" value="C:cytoplasmic side of plasma membrane"/>
    <property type="evidence" value="ECO:0007669"/>
    <property type="project" value="TreeGrafter"/>
</dbReference>
<dbReference type="AlphaFoldDB" id="A0A5N6QMP9"/>
<organism evidence="1 2">
    <name type="scientific">Carpinus fangiana</name>
    <dbReference type="NCBI Taxonomy" id="176857"/>
    <lineage>
        <taxon>Eukaryota</taxon>
        <taxon>Viridiplantae</taxon>
        <taxon>Streptophyta</taxon>
        <taxon>Embryophyta</taxon>
        <taxon>Tracheophyta</taxon>
        <taxon>Spermatophyta</taxon>
        <taxon>Magnoliopsida</taxon>
        <taxon>eudicotyledons</taxon>
        <taxon>Gunneridae</taxon>
        <taxon>Pentapetalae</taxon>
        <taxon>rosids</taxon>
        <taxon>fabids</taxon>
        <taxon>Fagales</taxon>
        <taxon>Betulaceae</taxon>
        <taxon>Carpinus</taxon>
    </lineage>
</organism>
<dbReference type="EMBL" id="CM017322">
    <property type="protein sequence ID" value="KAE8008405.1"/>
    <property type="molecule type" value="Genomic_DNA"/>
</dbReference>
<sequence length="472" mass="52837">MKPNGPSGPQTRYKHVEKPNHFRWEEKRGGVGSEQRKMESGTVGEFIRTEVADWDDEAVATARFKAFSGQKSDWEAKYEFWKILILKIARRFGLLVIRPLDVKNNWFNRGGLTPLCLDEVLMEMYSEGEIVRMGDLLDPTSGSLSLLLRKVGRNLMRIRPTSTPSLQALSQDHLVLTTLLKEKSVQVVKHLCESHWTCSCVVTMSKFHDICGGPEEASAVLSHLFETGKARYLSIHKKEFLEGIKVSLSPAPVSKISNFDYDVLHLVWTTERLQQQLNVIDRRCEMSRRSALASLSSGNKKTALRHARELKLATEAREKCISLLNRVEEVLGVIANAESTKKVSEAIQIGAQAMKENRISVEEVEFCLQELDESIESQKQVDKALEATPSYTDIEAEDIEEEFKKLELEVISGNLQVPSPKGQAEALESAESLSAAMSNLNLTDNSTRESAIKNGMVGMRKNTSTNAELEAA</sequence>
<dbReference type="PANTHER" id="PTHR22761:SF7">
    <property type="entry name" value="SNF7 FAMILY PROTEIN"/>
    <property type="match status" value="1"/>
</dbReference>
<dbReference type="Pfam" id="PF03357">
    <property type="entry name" value="Snf7"/>
    <property type="match status" value="1"/>
</dbReference>
<gene>
    <name evidence="1" type="ORF">FH972_004921</name>
</gene>
<dbReference type="Proteomes" id="UP000327013">
    <property type="component" value="Chromosome 2"/>
</dbReference>
<evidence type="ECO:0000313" key="1">
    <source>
        <dbReference type="EMBL" id="KAE8008405.1"/>
    </source>
</evidence>
<dbReference type="GO" id="GO:0006900">
    <property type="term" value="P:vesicle budding from membrane"/>
    <property type="evidence" value="ECO:0007669"/>
    <property type="project" value="TreeGrafter"/>
</dbReference>
<name>A0A5N6QMP9_9ROSI</name>
<dbReference type="GO" id="GO:0005771">
    <property type="term" value="C:multivesicular body"/>
    <property type="evidence" value="ECO:0007669"/>
    <property type="project" value="TreeGrafter"/>
</dbReference>
<keyword evidence="2" id="KW-1185">Reference proteome</keyword>
<dbReference type="InterPro" id="IPR005024">
    <property type="entry name" value="Snf7_fam"/>
</dbReference>
<dbReference type="OrthoDB" id="10250120at2759"/>
<accession>A0A5N6QMP9</accession>
<evidence type="ECO:0008006" key="3">
    <source>
        <dbReference type="Google" id="ProtNLM"/>
    </source>
</evidence>
<dbReference type="PANTHER" id="PTHR22761">
    <property type="entry name" value="CHARGED MULTIVESICULAR BODY PROTEIN"/>
    <property type="match status" value="1"/>
</dbReference>
<dbReference type="GO" id="GO:0000815">
    <property type="term" value="C:ESCRT III complex"/>
    <property type="evidence" value="ECO:0007669"/>
    <property type="project" value="TreeGrafter"/>
</dbReference>